<dbReference type="NCBIfam" id="NF047558">
    <property type="entry name" value="TPR_END_plus"/>
    <property type="match status" value="1"/>
</dbReference>
<name>A0A250FMT2_9FLAO</name>
<feature type="signal peptide" evidence="1">
    <location>
        <begin position="1"/>
        <end position="19"/>
    </location>
</feature>
<evidence type="ECO:0000313" key="3">
    <source>
        <dbReference type="EMBL" id="ATA86403.1"/>
    </source>
</evidence>
<gene>
    <name evidence="3" type="ORF">CGC50_04035</name>
</gene>
<accession>A0A250FMT2</accession>
<dbReference type="EMBL" id="CP022386">
    <property type="protein sequence ID" value="ATA86403.1"/>
    <property type="molecule type" value="Genomic_DNA"/>
</dbReference>
<dbReference type="SUPFAM" id="SSF54001">
    <property type="entry name" value="Cysteine proteinases"/>
    <property type="match status" value="1"/>
</dbReference>
<dbReference type="AlphaFoldDB" id="A0A250FMT2"/>
<evidence type="ECO:0000256" key="1">
    <source>
        <dbReference type="SAM" id="SignalP"/>
    </source>
</evidence>
<reference evidence="4" key="1">
    <citation type="submission" date="2017-06" db="EMBL/GenBank/DDBJ databases">
        <title>Capnocytophaga spp. assemblies.</title>
        <authorList>
            <person name="Gulvik C.A."/>
        </authorList>
    </citation>
    <scope>NUCLEOTIDE SEQUENCE [LARGE SCALE GENOMIC DNA]</scope>
    <source>
        <strain evidence="4">H1496</strain>
    </source>
</reference>
<protein>
    <recommendedName>
        <fullName evidence="2">Transglutaminase-like domain-containing protein</fullName>
    </recommendedName>
</protein>
<dbReference type="GeneID" id="84807732"/>
<dbReference type="Gene3D" id="3.10.620.30">
    <property type="match status" value="1"/>
</dbReference>
<evidence type="ECO:0000259" key="2">
    <source>
        <dbReference type="Pfam" id="PF01841"/>
    </source>
</evidence>
<proteinExistence type="predicted"/>
<sequence>MKKYLLFLILSLFTSLTKAQIQSVVLQNYFNDFQKAQLSLQALHEGKKYAEEERLLLTYIKKLEEVSLSEKEQKDYKNLIRGVKASMNYNLACVYALQNKKKEAIAALEKAVAFGYDDYRNVKTDKDLVNIRKEKKFVALLQKLKAFDKLALLQQSGAYQKEQRDTLPHFTYQSATDPSLVQVKNYFKLDSVVGTGDELSKIFKLLHFVHDNIAHDGGNYALCEFDAIDIYNYHKATKKGVNCRHLAITLNEMYLAMGIPSRYVTCMPKNPEDSDCHVINSVYSSQLQKWIWIDPTNNAYVKDEKGNLLSIAEVRDRLIHNKPLVLNEDANWNNKEKQTKEEYLENYMAKNLYWFSCPLQSQFNPESRFRKTATTFVALLPTGFVKPNGKEEYISHDPDYFWEKP</sequence>
<dbReference type="InterPro" id="IPR002931">
    <property type="entry name" value="Transglutaminase-like"/>
</dbReference>
<organism evidence="3 4">
    <name type="scientific">Capnocytophaga gingivalis</name>
    <dbReference type="NCBI Taxonomy" id="1017"/>
    <lineage>
        <taxon>Bacteria</taxon>
        <taxon>Pseudomonadati</taxon>
        <taxon>Bacteroidota</taxon>
        <taxon>Flavobacteriia</taxon>
        <taxon>Flavobacteriales</taxon>
        <taxon>Flavobacteriaceae</taxon>
        <taxon>Capnocytophaga</taxon>
    </lineage>
</organism>
<dbReference type="OrthoDB" id="5166556at2"/>
<feature type="domain" description="Transglutaminase-like" evidence="2">
    <location>
        <begin position="194"/>
        <end position="295"/>
    </location>
</feature>
<evidence type="ECO:0000313" key="4">
    <source>
        <dbReference type="Proteomes" id="UP000217250"/>
    </source>
</evidence>
<dbReference type="KEGG" id="cgh:CGC50_04035"/>
<feature type="chain" id="PRO_5012467984" description="Transglutaminase-like domain-containing protein" evidence="1">
    <location>
        <begin position="20"/>
        <end position="405"/>
    </location>
</feature>
<keyword evidence="1" id="KW-0732">Signal</keyword>
<dbReference type="Proteomes" id="UP000217250">
    <property type="component" value="Chromosome"/>
</dbReference>
<dbReference type="Pfam" id="PF01841">
    <property type="entry name" value="Transglut_core"/>
    <property type="match status" value="1"/>
</dbReference>
<dbReference type="InterPro" id="IPR038765">
    <property type="entry name" value="Papain-like_cys_pep_sf"/>
</dbReference>
<dbReference type="RefSeq" id="WP_095909784.1">
    <property type="nucleotide sequence ID" value="NZ_CP022386.1"/>
</dbReference>